<feature type="non-terminal residue" evidence="1">
    <location>
        <position position="63"/>
    </location>
</feature>
<accession>A0A9P8DVB2</accession>
<reference evidence="1" key="1">
    <citation type="journal article" date="2021" name="J Fungi (Basel)">
        <title>Virulence traits and population genomics of the black yeast Aureobasidium melanogenum.</title>
        <authorList>
            <person name="Cernosa A."/>
            <person name="Sun X."/>
            <person name="Gostincar C."/>
            <person name="Fang C."/>
            <person name="Gunde-Cimerman N."/>
            <person name="Song Z."/>
        </authorList>
    </citation>
    <scope>NUCLEOTIDE SEQUENCE</scope>
    <source>
        <strain evidence="1">EXF-9911</strain>
    </source>
</reference>
<organism evidence="1 2">
    <name type="scientific">Aureobasidium melanogenum</name>
    <name type="common">Aureobasidium pullulans var. melanogenum</name>
    <dbReference type="NCBI Taxonomy" id="46634"/>
    <lineage>
        <taxon>Eukaryota</taxon>
        <taxon>Fungi</taxon>
        <taxon>Dikarya</taxon>
        <taxon>Ascomycota</taxon>
        <taxon>Pezizomycotina</taxon>
        <taxon>Dothideomycetes</taxon>
        <taxon>Dothideomycetidae</taxon>
        <taxon>Dothideales</taxon>
        <taxon>Saccotheciaceae</taxon>
        <taxon>Aureobasidium</taxon>
    </lineage>
</organism>
<dbReference type="InterPro" id="IPR011989">
    <property type="entry name" value="ARM-like"/>
</dbReference>
<dbReference type="SUPFAM" id="SSF48371">
    <property type="entry name" value="ARM repeat"/>
    <property type="match status" value="1"/>
</dbReference>
<comment type="caution">
    <text evidence="1">The sequence shown here is derived from an EMBL/GenBank/DDBJ whole genome shotgun (WGS) entry which is preliminary data.</text>
</comment>
<dbReference type="Gene3D" id="1.25.10.10">
    <property type="entry name" value="Leucine-rich Repeat Variant"/>
    <property type="match status" value="1"/>
</dbReference>
<evidence type="ECO:0000313" key="1">
    <source>
        <dbReference type="EMBL" id="KAG9656154.1"/>
    </source>
</evidence>
<gene>
    <name evidence="1" type="ORF">KCU76_g20235</name>
</gene>
<sequence>MAANGTQAFAPVLAALQTMQSNVDRSQKGQAHEFLEQFQKSNEAWNTTFMILNSPEASTESKL</sequence>
<dbReference type="InterPro" id="IPR016024">
    <property type="entry name" value="ARM-type_fold"/>
</dbReference>
<dbReference type="AlphaFoldDB" id="A0A9P8DVB2"/>
<proteinExistence type="predicted"/>
<dbReference type="Proteomes" id="UP000779574">
    <property type="component" value="Unassembled WGS sequence"/>
</dbReference>
<protein>
    <submittedName>
        <fullName evidence="1">Uncharacterized protein</fullName>
    </submittedName>
</protein>
<reference evidence="1" key="2">
    <citation type="submission" date="2021-08" db="EMBL/GenBank/DDBJ databases">
        <authorList>
            <person name="Gostincar C."/>
            <person name="Sun X."/>
            <person name="Song Z."/>
            <person name="Gunde-Cimerman N."/>
        </authorList>
    </citation>
    <scope>NUCLEOTIDE SEQUENCE</scope>
    <source>
        <strain evidence="1">EXF-9911</strain>
    </source>
</reference>
<name>A0A9P8DVB2_AURME</name>
<dbReference type="EMBL" id="JAHFXF010002563">
    <property type="protein sequence ID" value="KAG9656154.1"/>
    <property type="molecule type" value="Genomic_DNA"/>
</dbReference>
<evidence type="ECO:0000313" key="2">
    <source>
        <dbReference type="Proteomes" id="UP000779574"/>
    </source>
</evidence>